<dbReference type="Pfam" id="PF00153">
    <property type="entry name" value="Mito_carr"/>
    <property type="match status" value="3"/>
</dbReference>
<evidence type="ECO:0008006" key="14">
    <source>
        <dbReference type="Google" id="ProtNLM"/>
    </source>
</evidence>
<keyword evidence="9 10" id="KW-0472">Membrane</keyword>
<accession>A0A9C7PU95</accession>
<sequence>MTTATTATSKTQSVKSVPGYMQFVFGGLSGMTATTIVQPIDLVKTRLQLTGQGTRGVPTVGFFKTFAGVVERESFFGLYRGLTAALFRQVTYTTTRLGVFGALRDAMDKMTTQPPPFYLKVAAGLTAGAVGAFVGTPAEVALIRMTADGRLPKEHQRGYKNVVDALIRIVREEGLFTLWRGAFPTIGRAMALNAAQLSTYDQAKQLVISHGLIGDHIGAHAFASSVAGFCASSVSLPLDMAKTRVQNMKTVDGKGEYNGMIDCLIKVVKYEGFFALWKGFWPFFFRIGPHTVLTFIFLEQFKGWYMRKLE</sequence>
<keyword evidence="6" id="KW-0999">Mitochondrion inner membrane</keyword>
<evidence type="ECO:0000256" key="10">
    <source>
        <dbReference type="PROSITE-ProRule" id="PRU00282"/>
    </source>
</evidence>
<dbReference type="EMBL" id="BQMJ01000019">
    <property type="protein sequence ID" value="GJQ10938.1"/>
    <property type="molecule type" value="Genomic_DNA"/>
</dbReference>
<dbReference type="PROSITE" id="PS50920">
    <property type="entry name" value="SOLCAR"/>
    <property type="match status" value="3"/>
</dbReference>
<dbReference type="AlphaFoldDB" id="A0A9C7PU95"/>
<keyword evidence="8" id="KW-0496">Mitochondrion</keyword>
<dbReference type="Proteomes" id="UP001061958">
    <property type="component" value="Unassembled WGS sequence"/>
</dbReference>
<evidence type="ECO:0000256" key="8">
    <source>
        <dbReference type="ARBA" id="ARBA00023128"/>
    </source>
</evidence>
<evidence type="ECO:0000256" key="7">
    <source>
        <dbReference type="ARBA" id="ARBA00022989"/>
    </source>
</evidence>
<dbReference type="PRINTS" id="PR00784">
    <property type="entry name" value="MTUNCOUPLING"/>
</dbReference>
<evidence type="ECO:0000256" key="2">
    <source>
        <dbReference type="ARBA" id="ARBA00006375"/>
    </source>
</evidence>
<keyword evidence="7" id="KW-1133">Transmembrane helix</keyword>
<reference evidence="12" key="2">
    <citation type="submission" date="2022-01" db="EMBL/GenBank/DDBJ databases">
        <authorList>
            <person name="Hirooka S."/>
            <person name="Miyagishima S.Y."/>
        </authorList>
    </citation>
    <scope>NUCLEOTIDE SEQUENCE</scope>
    <source>
        <strain evidence="12">NBRC 102759</strain>
    </source>
</reference>
<evidence type="ECO:0000256" key="1">
    <source>
        <dbReference type="ARBA" id="ARBA00004448"/>
    </source>
</evidence>
<protein>
    <recommendedName>
        <fullName evidence="14">Mitochondrial 2-oxoglutarate/malate carrier protein</fullName>
    </recommendedName>
</protein>
<gene>
    <name evidence="12" type="ORF">GpartN1_g2729.t1</name>
</gene>
<evidence type="ECO:0000256" key="9">
    <source>
        <dbReference type="ARBA" id="ARBA00023136"/>
    </source>
</evidence>
<reference evidence="12" key="1">
    <citation type="journal article" date="2022" name="Proc. Natl. Acad. Sci. U.S.A.">
        <title>Life cycle and functional genomics of the unicellular red alga Galdieria for elucidating algal and plant evolution and industrial use.</title>
        <authorList>
            <person name="Hirooka S."/>
            <person name="Itabashi T."/>
            <person name="Ichinose T.M."/>
            <person name="Onuma R."/>
            <person name="Fujiwara T."/>
            <person name="Yamashita S."/>
            <person name="Jong L.W."/>
            <person name="Tomita R."/>
            <person name="Iwane A.H."/>
            <person name="Miyagishima S.Y."/>
        </authorList>
    </citation>
    <scope>NUCLEOTIDE SEQUENCE</scope>
    <source>
        <strain evidence="12">NBRC 102759</strain>
    </source>
</reference>
<feature type="repeat" description="Solcar" evidence="10">
    <location>
        <begin position="21"/>
        <end position="106"/>
    </location>
</feature>
<name>A0A9C7PU95_9RHOD</name>
<dbReference type="PANTHER" id="PTHR45618">
    <property type="entry name" value="MITOCHONDRIAL DICARBOXYLATE CARRIER-RELATED"/>
    <property type="match status" value="1"/>
</dbReference>
<dbReference type="OrthoDB" id="448427at2759"/>
<keyword evidence="3 11" id="KW-0813">Transport</keyword>
<dbReference type="SUPFAM" id="SSF103506">
    <property type="entry name" value="Mitochondrial carrier"/>
    <property type="match status" value="1"/>
</dbReference>
<evidence type="ECO:0000313" key="13">
    <source>
        <dbReference type="Proteomes" id="UP001061958"/>
    </source>
</evidence>
<organism evidence="12 13">
    <name type="scientific">Galdieria partita</name>
    <dbReference type="NCBI Taxonomy" id="83374"/>
    <lineage>
        <taxon>Eukaryota</taxon>
        <taxon>Rhodophyta</taxon>
        <taxon>Bangiophyceae</taxon>
        <taxon>Galdieriales</taxon>
        <taxon>Galdieriaceae</taxon>
        <taxon>Galdieria</taxon>
    </lineage>
</organism>
<keyword evidence="4 10" id="KW-0812">Transmembrane</keyword>
<comment type="caution">
    <text evidence="12">The sequence shown here is derived from an EMBL/GenBank/DDBJ whole genome shotgun (WGS) entry which is preliminary data.</text>
</comment>
<feature type="repeat" description="Solcar" evidence="10">
    <location>
        <begin position="115"/>
        <end position="206"/>
    </location>
</feature>
<feature type="repeat" description="Solcar" evidence="10">
    <location>
        <begin position="215"/>
        <end position="304"/>
    </location>
</feature>
<evidence type="ECO:0000256" key="3">
    <source>
        <dbReference type="ARBA" id="ARBA00022448"/>
    </source>
</evidence>
<dbReference type="GO" id="GO:0005743">
    <property type="term" value="C:mitochondrial inner membrane"/>
    <property type="evidence" value="ECO:0007669"/>
    <property type="project" value="UniProtKB-SubCell"/>
</dbReference>
<keyword evidence="13" id="KW-1185">Reference proteome</keyword>
<dbReference type="InterPro" id="IPR023395">
    <property type="entry name" value="MCP_dom_sf"/>
</dbReference>
<dbReference type="InterPro" id="IPR018108">
    <property type="entry name" value="MCP_transmembrane"/>
</dbReference>
<evidence type="ECO:0000256" key="11">
    <source>
        <dbReference type="RuleBase" id="RU000488"/>
    </source>
</evidence>
<evidence type="ECO:0000256" key="5">
    <source>
        <dbReference type="ARBA" id="ARBA00022737"/>
    </source>
</evidence>
<keyword evidence="5" id="KW-0677">Repeat</keyword>
<dbReference type="GO" id="GO:0055085">
    <property type="term" value="P:transmembrane transport"/>
    <property type="evidence" value="ECO:0007669"/>
    <property type="project" value="InterPro"/>
</dbReference>
<dbReference type="Gene3D" id="1.50.40.10">
    <property type="entry name" value="Mitochondrial carrier domain"/>
    <property type="match status" value="1"/>
</dbReference>
<dbReference type="FunFam" id="1.50.40.10:FF:000009">
    <property type="entry name" value="Mitochondrial 2-oxoglutarate/malate carrier protein"/>
    <property type="match status" value="1"/>
</dbReference>
<comment type="similarity">
    <text evidence="2 11">Belongs to the mitochondrial carrier (TC 2.A.29) family.</text>
</comment>
<comment type="subcellular location">
    <subcellularLocation>
        <location evidence="1">Mitochondrion inner membrane</location>
        <topology evidence="1">Multi-pass membrane protein</topology>
    </subcellularLocation>
</comment>
<dbReference type="InterPro" id="IPR050391">
    <property type="entry name" value="Mito_Metabolite_Transporter"/>
</dbReference>
<evidence type="ECO:0000256" key="6">
    <source>
        <dbReference type="ARBA" id="ARBA00022792"/>
    </source>
</evidence>
<dbReference type="InterPro" id="IPR002067">
    <property type="entry name" value="MCP"/>
</dbReference>
<proteinExistence type="inferred from homology"/>
<evidence type="ECO:0000256" key="4">
    <source>
        <dbReference type="ARBA" id="ARBA00022692"/>
    </source>
</evidence>
<evidence type="ECO:0000313" key="12">
    <source>
        <dbReference type="EMBL" id="GJQ10938.1"/>
    </source>
</evidence>